<gene>
    <name evidence="1" type="ORF">H7348_02695</name>
    <name evidence="2" type="ORF">IAU68_10500</name>
</gene>
<dbReference type="EMBL" id="JACMYE010000002">
    <property type="protein sequence ID" value="MBC3178231.1"/>
    <property type="molecule type" value="Genomic_DNA"/>
</dbReference>
<name>A0A7H0JYF1_9CORY</name>
<dbReference type="PIRSF" id="PIRSF015268">
    <property type="entry name" value="Virulence_RhuM"/>
    <property type="match status" value="1"/>
</dbReference>
<accession>A0A7H0JYF1</accession>
<dbReference type="PANTHER" id="PTHR35810">
    <property type="entry name" value="CYTOPLASMIC PROTEIN-RELATED"/>
    <property type="match status" value="1"/>
</dbReference>
<keyword evidence="4" id="KW-1185">Reference proteome</keyword>
<dbReference type="EMBL" id="CP061032">
    <property type="protein sequence ID" value="QNP90067.1"/>
    <property type="molecule type" value="Genomic_DNA"/>
</dbReference>
<evidence type="ECO:0000313" key="2">
    <source>
        <dbReference type="EMBL" id="QNP90067.1"/>
    </source>
</evidence>
<evidence type="ECO:0000313" key="3">
    <source>
        <dbReference type="Proteomes" id="UP000516235"/>
    </source>
</evidence>
<dbReference type="KEGG" id="cluj:IAU68_10500"/>
<dbReference type="Proteomes" id="UP000516235">
    <property type="component" value="Chromosome"/>
</dbReference>
<dbReference type="InterPro" id="IPR011204">
    <property type="entry name" value="Virulence_RhuM-like"/>
</dbReference>
<dbReference type="AlphaFoldDB" id="A0A7H0JYF1"/>
<reference evidence="3 4" key="1">
    <citation type="submission" date="2020-08" db="EMBL/GenBank/DDBJ databases">
        <title>novel species in genus Corynebacterium.</title>
        <authorList>
            <person name="Zhang G."/>
        </authorList>
    </citation>
    <scope>NUCLEOTIDE SEQUENCE [LARGE SCALE GENOMIC DNA]</scope>
    <source>
        <strain evidence="2">Zg-917</strain>
        <strain evidence="3 4">zg-917</strain>
    </source>
</reference>
<evidence type="ECO:0000313" key="4">
    <source>
        <dbReference type="Proteomes" id="UP000642876"/>
    </source>
</evidence>
<dbReference type="Proteomes" id="UP000642876">
    <property type="component" value="Unassembled WGS sequence"/>
</dbReference>
<proteinExistence type="predicted"/>
<dbReference type="RefSeq" id="WP_171193833.1">
    <property type="nucleotide sequence ID" value="NZ_CP061032.1"/>
</dbReference>
<protein>
    <submittedName>
        <fullName evidence="2">Virulence RhuM family protein</fullName>
    </submittedName>
</protein>
<dbReference type="Pfam" id="PF13310">
    <property type="entry name" value="Virulence_RhuM"/>
    <property type="match status" value="1"/>
</dbReference>
<organism evidence="2 3">
    <name type="scientific">Corynebacterium lujinxingii</name>
    <dbReference type="NCBI Taxonomy" id="2763010"/>
    <lineage>
        <taxon>Bacteria</taxon>
        <taxon>Bacillati</taxon>
        <taxon>Actinomycetota</taxon>
        <taxon>Actinomycetes</taxon>
        <taxon>Mycobacteriales</taxon>
        <taxon>Corynebacteriaceae</taxon>
        <taxon>Corynebacterium</taxon>
    </lineage>
</organism>
<dbReference type="PANTHER" id="PTHR35810:SF1">
    <property type="entry name" value="CYTOPLASMIC PROTEIN"/>
    <property type="match status" value="1"/>
</dbReference>
<evidence type="ECO:0000313" key="1">
    <source>
        <dbReference type="EMBL" id="MBC3178231.1"/>
    </source>
</evidence>
<sequence>MGEQPLNLKSSKLGEFVVYKTQDGLTEVHLRVVDGSAWMTQAEIAVLFDVTTATVSTHLKNIYAEGELSRDRTIKEIQTVRSEGDRDVHRTLLHYNLDAIIAVGYRVKGPRGNQFRRWASEVLQEYLVKGFALNDEKLKDPRGTDYFDELLERIRDIRSSEARLYLKLRDIVALAADYDKDSPRTRGIYSAIQDKLHYAITGQTSSEIIATRCDPAADNLGLSTFKGEVVRKGDVTTAKNYLTHPELTTLNLLVSQFLDYAELQAQMRSPIHMAEWLEKTDAFIEFNGFQPLEDRGRVTREEANRLAKERYDLYNSGRQAAELAEADAELVATMKMIDQRILADRARLRPRVADNKK</sequence>